<feature type="transmembrane region" description="Helical" evidence="7">
    <location>
        <begin position="66"/>
        <end position="85"/>
    </location>
</feature>
<organism evidence="9 10">
    <name type="scientific">Paenibacillus barengoltzii J12</name>
    <dbReference type="NCBI Taxonomy" id="935846"/>
    <lineage>
        <taxon>Bacteria</taxon>
        <taxon>Bacillati</taxon>
        <taxon>Bacillota</taxon>
        <taxon>Bacilli</taxon>
        <taxon>Bacillales</taxon>
        <taxon>Paenibacillaceae</taxon>
        <taxon>Paenibacillus</taxon>
    </lineage>
</organism>
<feature type="transmembrane region" description="Helical" evidence="7">
    <location>
        <begin position="243"/>
        <end position="261"/>
    </location>
</feature>
<sequence length="318" mass="33745">MGRTLYFALILLSLIWGGSFFFIKILLPDFGPWTVAFLRSAFGLATITGVMLILRKPFGFRSIPWLAMIIMALINTAIPWALIGFSETRLTSSLASVLNATTPLWTLVVGVLFFRVATNRMQWAGMGIAFLGLLVLVGVSPTSLASVDLLGFACMLGATLSYAVGSHLSKRLSGGLSMYQVTFGTLISAMVGSGLMALIAERDSLAPLAKLPTLGAVVGLGVFGSGVAYILFYFMIQKGSPQFATTVTYLVPASAIIWGFTLLNEPVSWRLLAGLVFILGGVYLANRSGSGSAGRVDKRQELPVVSDSDAAAASANRP</sequence>
<keyword evidence="3 7" id="KW-0812">Transmembrane</keyword>
<dbReference type="SUPFAM" id="SSF103481">
    <property type="entry name" value="Multidrug resistance efflux transporter EmrE"/>
    <property type="match status" value="2"/>
</dbReference>
<dbReference type="InterPro" id="IPR000620">
    <property type="entry name" value="EamA_dom"/>
</dbReference>
<protein>
    <submittedName>
        <fullName evidence="9">Threonine/homoserine efflux transporter RhtA</fullName>
    </submittedName>
</protein>
<feature type="transmembrane region" description="Helical" evidence="7">
    <location>
        <begin position="149"/>
        <end position="169"/>
    </location>
</feature>
<feature type="transmembrane region" description="Helical" evidence="7">
    <location>
        <begin position="123"/>
        <end position="143"/>
    </location>
</feature>
<name>A0ABY1LXY5_9BACL</name>
<dbReference type="EMBL" id="FXAE01000011">
    <property type="protein sequence ID" value="SMF14952.1"/>
    <property type="molecule type" value="Genomic_DNA"/>
</dbReference>
<evidence type="ECO:0000256" key="3">
    <source>
        <dbReference type="ARBA" id="ARBA00022692"/>
    </source>
</evidence>
<comment type="similarity">
    <text evidence="2">Belongs to the EamA transporter family.</text>
</comment>
<dbReference type="Proteomes" id="UP000192939">
    <property type="component" value="Unassembled WGS sequence"/>
</dbReference>
<evidence type="ECO:0000256" key="1">
    <source>
        <dbReference type="ARBA" id="ARBA00004127"/>
    </source>
</evidence>
<evidence type="ECO:0000256" key="4">
    <source>
        <dbReference type="ARBA" id="ARBA00022989"/>
    </source>
</evidence>
<feature type="domain" description="EamA" evidence="8">
    <location>
        <begin position="6"/>
        <end position="137"/>
    </location>
</feature>
<feature type="transmembrane region" description="Helical" evidence="7">
    <location>
        <begin position="33"/>
        <end position="54"/>
    </location>
</feature>
<evidence type="ECO:0000313" key="9">
    <source>
        <dbReference type="EMBL" id="SMF14952.1"/>
    </source>
</evidence>
<evidence type="ECO:0000259" key="8">
    <source>
        <dbReference type="Pfam" id="PF00892"/>
    </source>
</evidence>
<dbReference type="RefSeq" id="WP_085278725.1">
    <property type="nucleotide sequence ID" value="NZ_FXAE01000011.1"/>
</dbReference>
<comment type="subcellular location">
    <subcellularLocation>
        <location evidence="1">Endomembrane system</location>
        <topology evidence="1">Multi-pass membrane protein</topology>
    </subcellularLocation>
</comment>
<feature type="transmembrane region" description="Helical" evidence="7">
    <location>
        <begin position="212"/>
        <end position="236"/>
    </location>
</feature>
<gene>
    <name evidence="9" type="ORF">SAMN02744124_01548</name>
</gene>
<feature type="transmembrane region" description="Helical" evidence="7">
    <location>
        <begin position="181"/>
        <end position="200"/>
    </location>
</feature>
<evidence type="ECO:0000256" key="7">
    <source>
        <dbReference type="SAM" id="Phobius"/>
    </source>
</evidence>
<evidence type="ECO:0000256" key="5">
    <source>
        <dbReference type="ARBA" id="ARBA00023136"/>
    </source>
</evidence>
<dbReference type="InterPro" id="IPR050638">
    <property type="entry name" value="AA-Vitamin_Transporters"/>
</dbReference>
<feature type="domain" description="EamA" evidence="8">
    <location>
        <begin position="150"/>
        <end position="286"/>
    </location>
</feature>
<dbReference type="Pfam" id="PF00892">
    <property type="entry name" value="EamA"/>
    <property type="match status" value="2"/>
</dbReference>
<feature type="region of interest" description="Disordered" evidence="6">
    <location>
        <begin position="289"/>
        <end position="318"/>
    </location>
</feature>
<evidence type="ECO:0000256" key="6">
    <source>
        <dbReference type="SAM" id="MobiDB-lite"/>
    </source>
</evidence>
<accession>A0ABY1LXY5</accession>
<keyword evidence="10" id="KW-1185">Reference proteome</keyword>
<reference evidence="9 10" key="1">
    <citation type="submission" date="2017-04" db="EMBL/GenBank/DDBJ databases">
        <authorList>
            <person name="Varghese N."/>
            <person name="Submissions S."/>
        </authorList>
    </citation>
    <scope>NUCLEOTIDE SEQUENCE [LARGE SCALE GENOMIC DNA]</scope>
    <source>
        <strain evidence="9 10">J12</strain>
    </source>
</reference>
<feature type="transmembrane region" description="Helical" evidence="7">
    <location>
        <begin position="7"/>
        <end position="27"/>
    </location>
</feature>
<proteinExistence type="inferred from homology"/>
<dbReference type="PANTHER" id="PTHR32322">
    <property type="entry name" value="INNER MEMBRANE TRANSPORTER"/>
    <property type="match status" value="1"/>
</dbReference>
<feature type="transmembrane region" description="Helical" evidence="7">
    <location>
        <begin position="267"/>
        <end position="285"/>
    </location>
</feature>
<feature type="transmembrane region" description="Helical" evidence="7">
    <location>
        <begin position="97"/>
        <end position="116"/>
    </location>
</feature>
<dbReference type="PANTHER" id="PTHR32322:SF9">
    <property type="entry name" value="AMINO-ACID METABOLITE EFFLUX PUMP-RELATED"/>
    <property type="match status" value="1"/>
</dbReference>
<dbReference type="InterPro" id="IPR037185">
    <property type="entry name" value="EmrE-like"/>
</dbReference>
<comment type="caution">
    <text evidence="9">The sequence shown here is derived from an EMBL/GenBank/DDBJ whole genome shotgun (WGS) entry which is preliminary data.</text>
</comment>
<feature type="compositionally biased region" description="Low complexity" evidence="6">
    <location>
        <begin position="306"/>
        <end position="318"/>
    </location>
</feature>
<keyword evidence="5 7" id="KW-0472">Membrane</keyword>
<keyword evidence="4 7" id="KW-1133">Transmembrane helix</keyword>
<evidence type="ECO:0000256" key="2">
    <source>
        <dbReference type="ARBA" id="ARBA00007362"/>
    </source>
</evidence>
<evidence type="ECO:0000313" key="10">
    <source>
        <dbReference type="Proteomes" id="UP000192939"/>
    </source>
</evidence>